<accession>A0A168K2A9</accession>
<protein>
    <submittedName>
        <fullName evidence="2">Uncharacterized protein</fullName>
    </submittedName>
</protein>
<feature type="transmembrane region" description="Helical" evidence="1">
    <location>
        <begin position="20"/>
        <end position="40"/>
    </location>
</feature>
<dbReference type="InterPro" id="IPR053824">
    <property type="entry name" value="DUF7010"/>
</dbReference>
<reference evidence="2 3" key="1">
    <citation type="submission" date="2016-03" db="EMBL/GenBank/DDBJ databases">
        <title>Draft genome sequence of Paenibacillus glacialis DSM 22343.</title>
        <authorList>
            <person name="Shin S.-K."/>
            <person name="Yi H."/>
        </authorList>
    </citation>
    <scope>NUCLEOTIDE SEQUENCE [LARGE SCALE GENOMIC DNA]</scope>
    <source>
        <strain evidence="2 3">DSM 22343</strain>
    </source>
</reference>
<evidence type="ECO:0000256" key="1">
    <source>
        <dbReference type="SAM" id="Phobius"/>
    </source>
</evidence>
<feature type="transmembrane region" description="Helical" evidence="1">
    <location>
        <begin position="46"/>
        <end position="67"/>
    </location>
</feature>
<evidence type="ECO:0000313" key="3">
    <source>
        <dbReference type="Proteomes" id="UP000076967"/>
    </source>
</evidence>
<keyword evidence="3" id="KW-1185">Reference proteome</keyword>
<feature type="transmembrane region" description="Helical" evidence="1">
    <location>
        <begin position="106"/>
        <end position="124"/>
    </location>
</feature>
<keyword evidence="1" id="KW-0812">Transmembrane</keyword>
<dbReference type="RefSeq" id="WP_068534830.1">
    <property type="nucleotide sequence ID" value="NZ_LVJH01000029.1"/>
</dbReference>
<dbReference type="Pfam" id="PF22765">
    <property type="entry name" value="DUF7010"/>
    <property type="match status" value="1"/>
</dbReference>
<keyword evidence="1" id="KW-1133">Transmembrane helix</keyword>
<proteinExistence type="predicted"/>
<organism evidence="2 3">
    <name type="scientific">Paenibacillus glacialis</name>
    <dbReference type="NCBI Taxonomy" id="494026"/>
    <lineage>
        <taxon>Bacteria</taxon>
        <taxon>Bacillati</taxon>
        <taxon>Bacillota</taxon>
        <taxon>Bacilli</taxon>
        <taxon>Bacillales</taxon>
        <taxon>Paenibacillaceae</taxon>
        <taxon>Paenibacillus</taxon>
    </lineage>
</organism>
<gene>
    <name evidence="2" type="ORF">PGLA_16675</name>
</gene>
<feature type="transmembrane region" description="Helical" evidence="1">
    <location>
        <begin position="156"/>
        <end position="173"/>
    </location>
</feature>
<sequence>MSRTLEELQTEMIVEARKGFPILLAGVIVFLIFTLLPLVFPIETVHLVWIFGLGAIFPSGIIISKMLRINLFTTNNPVGTLGGIVAAPQAFYIPVFVIVYMNIPEYLPFTIGLLAGSHFLPYMWIYKSKAYLFVTLGACFSSLILGGFLVDQAFTLVPLAISIVYGIGVLLILRELKASLV</sequence>
<evidence type="ECO:0000313" key="2">
    <source>
        <dbReference type="EMBL" id="OAB41434.1"/>
    </source>
</evidence>
<dbReference type="EMBL" id="LVJH01000029">
    <property type="protein sequence ID" value="OAB41434.1"/>
    <property type="molecule type" value="Genomic_DNA"/>
</dbReference>
<name>A0A168K2A9_9BACL</name>
<dbReference type="OrthoDB" id="3242785at2"/>
<dbReference type="Proteomes" id="UP000076967">
    <property type="component" value="Unassembled WGS sequence"/>
</dbReference>
<keyword evidence="1" id="KW-0472">Membrane</keyword>
<dbReference type="STRING" id="494026.PGLA_16675"/>
<feature type="transmembrane region" description="Helical" evidence="1">
    <location>
        <begin position="131"/>
        <end position="150"/>
    </location>
</feature>
<feature type="transmembrane region" description="Helical" evidence="1">
    <location>
        <begin position="79"/>
        <end position="100"/>
    </location>
</feature>
<comment type="caution">
    <text evidence="2">The sequence shown here is derived from an EMBL/GenBank/DDBJ whole genome shotgun (WGS) entry which is preliminary data.</text>
</comment>
<dbReference type="AlphaFoldDB" id="A0A168K2A9"/>